<organism evidence="1 2">
    <name type="scientific">Dreissena polymorpha</name>
    <name type="common">Zebra mussel</name>
    <name type="synonym">Mytilus polymorpha</name>
    <dbReference type="NCBI Taxonomy" id="45954"/>
    <lineage>
        <taxon>Eukaryota</taxon>
        <taxon>Metazoa</taxon>
        <taxon>Spiralia</taxon>
        <taxon>Lophotrochozoa</taxon>
        <taxon>Mollusca</taxon>
        <taxon>Bivalvia</taxon>
        <taxon>Autobranchia</taxon>
        <taxon>Heteroconchia</taxon>
        <taxon>Euheterodonta</taxon>
        <taxon>Imparidentia</taxon>
        <taxon>Neoheterodontei</taxon>
        <taxon>Myida</taxon>
        <taxon>Dreissenoidea</taxon>
        <taxon>Dreissenidae</taxon>
        <taxon>Dreissena</taxon>
    </lineage>
</organism>
<comment type="caution">
    <text evidence="1">The sequence shown here is derived from an EMBL/GenBank/DDBJ whole genome shotgun (WGS) entry which is preliminary data.</text>
</comment>
<evidence type="ECO:0000313" key="1">
    <source>
        <dbReference type="EMBL" id="KAH3714662.1"/>
    </source>
</evidence>
<dbReference type="Proteomes" id="UP000828390">
    <property type="component" value="Unassembled WGS sequence"/>
</dbReference>
<gene>
    <name evidence="1" type="ORF">DPMN_057351</name>
</gene>
<proteinExistence type="predicted"/>
<protein>
    <submittedName>
        <fullName evidence="1">Uncharacterized protein</fullName>
    </submittedName>
</protein>
<reference evidence="1" key="1">
    <citation type="journal article" date="2019" name="bioRxiv">
        <title>The Genome of the Zebra Mussel, Dreissena polymorpha: A Resource for Invasive Species Research.</title>
        <authorList>
            <person name="McCartney M.A."/>
            <person name="Auch B."/>
            <person name="Kono T."/>
            <person name="Mallez S."/>
            <person name="Zhang Y."/>
            <person name="Obille A."/>
            <person name="Becker A."/>
            <person name="Abrahante J.E."/>
            <person name="Garbe J."/>
            <person name="Badalamenti J.P."/>
            <person name="Herman A."/>
            <person name="Mangelson H."/>
            <person name="Liachko I."/>
            <person name="Sullivan S."/>
            <person name="Sone E.D."/>
            <person name="Koren S."/>
            <person name="Silverstein K.A.T."/>
            <person name="Beckman K.B."/>
            <person name="Gohl D.M."/>
        </authorList>
    </citation>
    <scope>NUCLEOTIDE SEQUENCE</scope>
    <source>
        <strain evidence="1">Duluth1</strain>
        <tissue evidence="1">Whole animal</tissue>
    </source>
</reference>
<keyword evidence="2" id="KW-1185">Reference proteome</keyword>
<evidence type="ECO:0000313" key="2">
    <source>
        <dbReference type="Proteomes" id="UP000828390"/>
    </source>
</evidence>
<reference evidence="1" key="2">
    <citation type="submission" date="2020-11" db="EMBL/GenBank/DDBJ databases">
        <authorList>
            <person name="McCartney M.A."/>
            <person name="Auch B."/>
            <person name="Kono T."/>
            <person name="Mallez S."/>
            <person name="Becker A."/>
            <person name="Gohl D.M."/>
            <person name="Silverstein K.A.T."/>
            <person name="Koren S."/>
            <person name="Bechman K.B."/>
            <person name="Herman A."/>
            <person name="Abrahante J.E."/>
            <person name="Garbe J."/>
        </authorList>
    </citation>
    <scope>NUCLEOTIDE SEQUENCE</scope>
    <source>
        <strain evidence="1">Duluth1</strain>
        <tissue evidence="1">Whole animal</tissue>
    </source>
</reference>
<dbReference type="EMBL" id="JAIWYP010000013">
    <property type="protein sequence ID" value="KAH3714662.1"/>
    <property type="molecule type" value="Genomic_DNA"/>
</dbReference>
<name>A0A9D4HBU2_DREPO</name>
<accession>A0A9D4HBU2</accession>
<sequence length="123" mass="14013">MDKYSKSTNNKPAILRSIFSNFTGYSSAPASEQEAAVYQLHLNSDNPKLIIDLRKNNGNLKNPKFDAFWNELENYLNEESLFMRGTILKLRICHLQNLCLIIEAKVLVGCHKALKFHLSPVFG</sequence>
<dbReference type="AlphaFoldDB" id="A0A9D4HBU2"/>